<protein>
    <submittedName>
        <fullName evidence="1">Uncharacterized protein</fullName>
    </submittedName>
</protein>
<sequence length="45" mass="5096">MAKRDQEPLESVDLQWAEKPNVSSFDPPLDQAVKLWKPTATQATK</sequence>
<dbReference type="AlphaFoldDB" id="A0A382C0V5"/>
<accession>A0A382C0V5</accession>
<evidence type="ECO:0000313" key="1">
    <source>
        <dbReference type="EMBL" id="SVB18943.1"/>
    </source>
</evidence>
<organism evidence="1">
    <name type="scientific">marine metagenome</name>
    <dbReference type="NCBI Taxonomy" id="408172"/>
    <lineage>
        <taxon>unclassified sequences</taxon>
        <taxon>metagenomes</taxon>
        <taxon>ecological metagenomes</taxon>
    </lineage>
</organism>
<proteinExistence type="predicted"/>
<gene>
    <name evidence="1" type="ORF">METZ01_LOCUS171797</name>
</gene>
<dbReference type="EMBL" id="UINC01031998">
    <property type="protein sequence ID" value="SVB18943.1"/>
    <property type="molecule type" value="Genomic_DNA"/>
</dbReference>
<name>A0A382C0V5_9ZZZZ</name>
<reference evidence="1" key="1">
    <citation type="submission" date="2018-05" db="EMBL/GenBank/DDBJ databases">
        <authorList>
            <person name="Lanie J.A."/>
            <person name="Ng W.-L."/>
            <person name="Kazmierczak K.M."/>
            <person name="Andrzejewski T.M."/>
            <person name="Davidsen T.M."/>
            <person name="Wayne K.J."/>
            <person name="Tettelin H."/>
            <person name="Glass J.I."/>
            <person name="Rusch D."/>
            <person name="Podicherti R."/>
            <person name="Tsui H.-C.T."/>
            <person name="Winkler M.E."/>
        </authorList>
    </citation>
    <scope>NUCLEOTIDE SEQUENCE</scope>
</reference>